<evidence type="ECO:0000313" key="2">
    <source>
        <dbReference type="EMBL" id="MDN3591569.1"/>
    </source>
</evidence>
<proteinExistence type="predicted"/>
<reference evidence="3" key="1">
    <citation type="journal article" date="2019" name="Int. J. Syst. Evol. Microbiol.">
        <title>The Global Catalogue of Microorganisms (GCM) 10K type strain sequencing project: providing services to taxonomists for standard genome sequencing and annotation.</title>
        <authorList>
            <consortium name="The Broad Institute Genomics Platform"/>
            <consortium name="The Broad Institute Genome Sequencing Center for Infectious Disease"/>
            <person name="Wu L."/>
            <person name="Ma J."/>
        </authorList>
    </citation>
    <scope>NUCLEOTIDE SEQUENCE [LARGE SCALE GENOMIC DNA]</scope>
    <source>
        <strain evidence="3">CECT 7069</strain>
    </source>
</reference>
<comment type="caution">
    <text evidence="2">The sequence shown here is derived from an EMBL/GenBank/DDBJ whole genome shotgun (WGS) entry which is preliminary data.</text>
</comment>
<gene>
    <name evidence="2" type="ORF">QWZ12_13255</name>
</gene>
<organism evidence="2 3">
    <name type="scientific">Methylobacterium adhaesivum</name>
    <dbReference type="NCBI Taxonomy" id="333297"/>
    <lineage>
        <taxon>Bacteria</taxon>
        <taxon>Pseudomonadati</taxon>
        <taxon>Pseudomonadota</taxon>
        <taxon>Alphaproteobacteria</taxon>
        <taxon>Hyphomicrobiales</taxon>
        <taxon>Methylobacteriaceae</taxon>
        <taxon>Methylobacterium</taxon>
    </lineage>
</organism>
<name>A0ABT8BID3_9HYPH</name>
<dbReference type="RefSeq" id="WP_238225564.1">
    <property type="nucleotide sequence ID" value="NZ_BPQD01000014.1"/>
</dbReference>
<keyword evidence="3" id="KW-1185">Reference proteome</keyword>
<dbReference type="EMBL" id="JAUFPX010000012">
    <property type="protein sequence ID" value="MDN3591569.1"/>
    <property type="molecule type" value="Genomic_DNA"/>
</dbReference>
<feature type="compositionally biased region" description="Basic and acidic residues" evidence="1">
    <location>
        <begin position="204"/>
        <end position="240"/>
    </location>
</feature>
<sequence length="248" mass="26503">MTTKTKTKSAEAQRRSDLKKVGILQDREGLANIATAAATIKSAHLFADIDFALGLMMQAAELPAAKKQKLIEAGRAKRLSLLPPSIEDQDTVDLVARLPANLNELPQLAQQLLALGLRSIRKRAASTFAEYQGRSDETAVRRVVEAVGGTVTAIASPPHGPIDSAGVDQHEALDELAPKDLSAVVDETPREEILVSQTNLTIHIGEDGRDGANTHRDSALPDHHDHDGPAHAPTDWHPESDAGQPSTA</sequence>
<evidence type="ECO:0008006" key="4">
    <source>
        <dbReference type="Google" id="ProtNLM"/>
    </source>
</evidence>
<feature type="region of interest" description="Disordered" evidence="1">
    <location>
        <begin position="204"/>
        <end position="248"/>
    </location>
</feature>
<protein>
    <recommendedName>
        <fullName evidence="4">DUF1013 domain-containing protein</fullName>
    </recommendedName>
</protein>
<evidence type="ECO:0000256" key="1">
    <source>
        <dbReference type="SAM" id="MobiDB-lite"/>
    </source>
</evidence>
<evidence type="ECO:0000313" key="3">
    <source>
        <dbReference type="Proteomes" id="UP001224644"/>
    </source>
</evidence>
<dbReference type="Proteomes" id="UP001224644">
    <property type="component" value="Unassembled WGS sequence"/>
</dbReference>
<accession>A0ABT8BID3</accession>